<gene>
    <name evidence="1" type="ORF">RCOM_1099940</name>
</gene>
<dbReference type="EMBL" id="EQ974347">
    <property type="protein sequence ID" value="EEF30252.1"/>
    <property type="molecule type" value="Genomic_DNA"/>
</dbReference>
<sequence length="200" mass="22429">MPRPTQILRRGCKALEDVHLLKVLQSEIKHEISSPPFQENRSGYLGDFVVDYDSSESQDIFLRTNCESGEEVAVSALVGPKSIREDGSFRGDVMMKVCVRKPGLNSMLQFDCGVSEKLITGSHFNILNAYYLQSTTSPSPSAYRGPLFSTLDPHLQAALKEYLVAKGISESLTNFLLLHLNQKEQGQYVNWLQKLESLMK</sequence>
<dbReference type="AlphaFoldDB" id="B9T1L3"/>
<dbReference type="Proteomes" id="UP000008311">
    <property type="component" value="Unassembled WGS sequence"/>
</dbReference>
<dbReference type="OrthoDB" id="278212at2759"/>
<dbReference type="InterPro" id="IPR036561">
    <property type="entry name" value="MAM33_sf"/>
</dbReference>
<keyword evidence="2" id="KW-1185">Reference proteome</keyword>
<dbReference type="eggNOG" id="ENOG502RYUW">
    <property type="taxonomic scope" value="Eukaryota"/>
</dbReference>
<proteinExistence type="predicted"/>
<dbReference type="KEGG" id="rcu:8271802"/>
<evidence type="ECO:0000313" key="1">
    <source>
        <dbReference type="EMBL" id="EEF30252.1"/>
    </source>
</evidence>
<dbReference type="InterPro" id="IPR003428">
    <property type="entry name" value="MAM33"/>
</dbReference>
<dbReference type="GO" id="GO:0005759">
    <property type="term" value="C:mitochondrial matrix"/>
    <property type="evidence" value="ECO:0007669"/>
    <property type="project" value="InterPro"/>
</dbReference>
<name>B9T1L3_RICCO</name>
<dbReference type="PANTHER" id="PTHR10826">
    <property type="entry name" value="COMPLEMENT COMPONENT 1"/>
    <property type="match status" value="1"/>
</dbReference>
<dbReference type="FunFam" id="3.10.280.10:FF:000006">
    <property type="entry name" value="Mitochondrial glycoprotein, expressed"/>
    <property type="match status" value="1"/>
</dbReference>
<protein>
    <recommendedName>
        <fullName evidence="3">Mitochondrial acidic protein MAM33</fullName>
    </recommendedName>
</protein>
<dbReference type="PANTHER" id="PTHR10826:SF1">
    <property type="entry name" value="COMPLEMENT COMPONENT 1 Q SUBCOMPONENT-BINDING PROTEIN, MITOCHONDRIAL"/>
    <property type="match status" value="1"/>
</dbReference>
<evidence type="ECO:0008006" key="3">
    <source>
        <dbReference type="Google" id="ProtNLM"/>
    </source>
</evidence>
<dbReference type="FunCoup" id="B9T1L3">
    <property type="interactions" value="1586"/>
</dbReference>
<dbReference type="SUPFAM" id="SSF54529">
    <property type="entry name" value="Mitochondrial glycoprotein MAM33-like"/>
    <property type="match status" value="1"/>
</dbReference>
<accession>B9T1L3</accession>
<dbReference type="Pfam" id="PF02330">
    <property type="entry name" value="MAM33"/>
    <property type="match status" value="1"/>
</dbReference>
<evidence type="ECO:0000313" key="2">
    <source>
        <dbReference type="Proteomes" id="UP000008311"/>
    </source>
</evidence>
<reference evidence="2" key="1">
    <citation type="journal article" date="2010" name="Nat. Biotechnol.">
        <title>Draft genome sequence of the oilseed species Ricinus communis.</title>
        <authorList>
            <person name="Chan A.P."/>
            <person name="Crabtree J."/>
            <person name="Zhao Q."/>
            <person name="Lorenzi H."/>
            <person name="Orvis J."/>
            <person name="Puiu D."/>
            <person name="Melake-Berhan A."/>
            <person name="Jones K.M."/>
            <person name="Redman J."/>
            <person name="Chen G."/>
            <person name="Cahoon E.B."/>
            <person name="Gedil M."/>
            <person name="Stanke M."/>
            <person name="Haas B.J."/>
            <person name="Wortman J.R."/>
            <person name="Fraser-Liggett C.M."/>
            <person name="Ravel J."/>
            <person name="Rabinowicz P.D."/>
        </authorList>
    </citation>
    <scope>NUCLEOTIDE SEQUENCE [LARGE SCALE GENOMIC DNA]</scope>
    <source>
        <strain evidence="2">cv. Hale</strain>
    </source>
</reference>
<dbReference type="InParanoid" id="B9T1L3"/>
<dbReference type="Gene3D" id="3.10.280.10">
    <property type="entry name" value="Mitochondrial glycoprotein"/>
    <property type="match status" value="1"/>
</dbReference>
<organism evidence="1 2">
    <name type="scientific">Ricinus communis</name>
    <name type="common">Castor bean</name>
    <dbReference type="NCBI Taxonomy" id="3988"/>
    <lineage>
        <taxon>Eukaryota</taxon>
        <taxon>Viridiplantae</taxon>
        <taxon>Streptophyta</taxon>
        <taxon>Embryophyta</taxon>
        <taxon>Tracheophyta</taxon>
        <taxon>Spermatophyta</taxon>
        <taxon>Magnoliopsida</taxon>
        <taxon>eudicotyledons</taxon>
        <taxon>Gunneridae</taxon>
        <taxon>Pentapetalae</taxon>
        <taxon>rosids</taxon>
        <taxon>fabids</taxon>
        <taxon>Malpighiales</taxon>
        <taxon>Euphorbiaceae</taxon>
        <taxon>Acalyphoideae</taxon>
        <taxon>Acalypheae</taxon>
        <taxon>Ricinus</taxon>
    </lineage>
</organism>
<dbReference type="OMA" id="ALMKVCI"/>